<feature type="region of interest" description="Disordered" evidence="1">
    <location>
        <begin position="374"/>
        <end position="419"/>
    </location>
</feature>
<feature type="chain" id="PRO_5012589228" evidence="2">
    <location>
        <begin position="27"/>
        <end position="436"/>
    </location>
</feature>
<comment type="caution">
    <text evidence="3">The sequence shown here is derived from an EMBL/GenBank/DDBJ whole genome shotgun (WGS) entry which is preliminary data.</text>
</comment>
<accession>A0A1L7VQJ6</accession>
<feature type="compositionally biased region" description="Polar residues" evidence="1">
    <location>
        <begin position="390"/>
        <end position="401"/>
    </location>
</feature>
<sequence length="436" mass="47547">MTFLPKHVCLLRPFVIVVLIASFSSAWPDCGNGAARCHYEDGQTPMRQECKGNRWHTVECCNDCTDFLGASQGGADCLFPYSLQNGKCPASDLGGSCWKSSSCLNHVPCVRGQCQKSSGNLKTSCKPGIERCHSHLECFAKEEKCLYPFRGECLSNDCGTPEGLGPDTTVQCKNDPYGGPYGGHRTKCLPVLTPNGKCVSGLDCLRGDCKDGICTDDGIPDGKQCNPSNPQCREGSTCSPSHVKGYRETLCAPTLHKPCDPAKKNGCARGFQCSRNGECLYALREDCIQDACSQPLSLSANATAKCINNPFHYTPPKLCIPILAPGSPCESNDDCQKGVCTNGRCPENRKLLDEECVPGQEKCAYRTHCEEDEVEAGGNQEDEDEDEAAGNQQIENETGGNQEDEGGDGLRSLPKDKSDIRRRDDSIKYHCRWYNY</sequence>
<proteinExistence type="predicted"/>
<dbReference type="RefSeq" id="XP_031083302.1">
    <property type="nucleotide sequence ID" value="XM_031233467.1"/>
</dbReference>
<evidence type="ECO:0000313" key="3">
    <source>
        <dbReference type="EMBL" id="CZR42711.1"/>
    </source>
</evidence>
<dbReference type="Proteomes" id="UP000183971">
    <property type="component" value="Unassembled WGS sequence"/>
</dbReference>
<name>A0A1L7VQJ6_FUSPR</name>
<feature type="signal peptide" evidence="2">
    <location>
        <begin position="1"/>
        <end position="26"/>
    </location>
</feature>
<dbReference type="VEuPathDB" id="FungiDB:FPRO_10014"/>
<dbReference type="GeneID" id="42054886"/>
<gene>
    <name evidence="3" type="ORF">FPRO_10014</name>
</gene>
<evidence type="ECO:0000256" key="2">
    <source>
        <dbReference type="SAM" id="SignalP"/>
    </source>
</evidence>
<protein>
    <submittedName>
        <fullName evidence="3">Uncharacterized protein</fullName>
    </submittedName>
</protein>
<dbReference type="EMBL" id="FJOF01000006">
    <property type="protein sequence ID" value="CZR42711.1"/>
    <property type="molecule type" value="Genomic_DNA"/>
</dbReference>
<organism evidence="3 4">
    <name type="scientific">Fusarium proliferatum (strain ET1)</name>
    <name type="common">Orchid endophyte fungus</name>
    <dbReference type="NCBI Taxonomy" id="1227346"/>
    <lineage>
        <taxon>Eukaryota</taxon>
        <taxon>Fungi</taxon>
        <taxon>Dikarya</taxon>
        <taxon>Ascomycota</taxon>
        <taxon>Pezizomycotina</taxon>
        <taxon>Sordariomycetes</taxon>
        <taxon>Hypocreomycetidae</taxon>
        <taxon>Hypocreales</taxon>
        <taxon>Nectriaceae</taxon>
        <taxon>Fusarium</taxon>
        <taxon>Fusarium fujikuroi species complex</taxon>
    </lineage>
</organism>
<evidence type="ECO:0000256" key="1">
    <source>
        <dbReference type="SAM" id="MobiDB-lite"/>
    </source>
</evidence>
<dbReference type="AlphaFoldDB" id="A0A1L7VQJ6"/>
<keyword evidence="4" id="KW-1185">Reference proteome</keyword>
<feature type="compositionally biased region" description="Acidic residues" evidence="1">
    <location>
        <begin position="374"/>
        <end position="388"/>
    </location>
</feature>
<reference evidence="4" key="1">
    <citation type="journal article" date="2016" name="Genome Biol. Evol.">
        <title>Comparative 'omics' of the Fusarium fujikuroi species complex highlights differences in genetic potential and metabolite synthesis.</title>
        <authorList>
            <person name="Niehaus E.-M."/>
            <person name="Muensterkoetter M."/>
            <person name="Proctor R.H."/>
            <person name="Brown D.W."/>
            <person name="Sharon A."/>
            <person name="Idan Y."/>
            <person name="Oren-Young L."/>
            <person name="Sieber C.M."/>
            <person name="Novak O."/>
            <person name="Pencik A."/>
            <person name="Tarkowska D."/>
            <person name="Hromadova K."/>
            <person name="Freeman S."/>
            <person name="Maymon M."/>
            <person name="Elazar M."/>
            <person name="Youssef S.A."/>
            <person name="El-Shabrawy E.S.M."/>
            <person name="Shalaby A.B.A."/>
            <person name="Houterman P."/>
            <person name="Brock N.L."/>
            <person name="Burkhardt I."/>
            <person name="Tsavkelova E.A."/>
            <person name="Dickschat J.S."/>
            <person name="Galuszka P."/>
            <person name="Gueldener U."/>
            <person name="Tudzynski B."/>
        </authorList>
    </citation>
    <scope>NUCLEOTIDE SEQUENCE [LARGE SCALE GENOMIC DNA]</scope>
    <source>
        <strain evidence="4">ET1</strain>
    </source>
</reference>
<evidence type="ECO:0000313" key="4">
    <source>
        <dbReference type="Proteomes" id="UP000183971"/>
    </source>
</evidence>
<keyword evidence="2" id="KW-0732">Signal</keyword>